<protein>
    <recommendedName>
        <fullName evidence="2">Ribonucleotide reductase large subunit C-terminal domain-containing protein</fullName>
    </recommendedName>
</protein>
<dbReference type="EMBL" id="QKWP01000137">
    <property type="protein sequence ID" value="RIB26389.1"/>
    <property type="molecule type" value="Genomic_DNA"/>
</dbReference>
<dbReference type="STRING" id="44941.A0A397VZE2"/>
<comment type="caution">
    <text evidence="3">The sequence shown here is derived from an EMBL/GenBank/DDBJ whole genome shotgun (WGS) entry which is preliminary data.</text>
</comment>
<dbReference type="PANTHER" id="PTHR11573">
    <property type="entry name" value="RIBONUCLEOSIDE-DIPHOSPHATE REDUCTASE LARGE CHAIN"/>
    <property type="match status" value="1"/>
</dbReference>
<dbReference type="Pfam" id="PF02867">
    <property type="entry name" value="Ribonuc_red_lgC"/>
    <property type="match status" value="2"/>
</dbReference>
<evidence type="ECO:0000313" key="3">
    <source>
        <dbReference type="EMBL" id="RIB26389.1"/>
    </source>
</evidence>
<dbReference type="InterPro" id="IPR008926">
    <property type="entry name" value="RNR_R1-su_N"/>
</dbReference>
<reference evidence="3 4" key="1">
    <citation type="submission" date="2018-06" db="EMBL/GenBank/DDBJ databases">
        <title>Comparative genomics reveals the genomic features of Rhizophagus irregularis, R. cerebriforme, R. diaphanum and Gigaspora rosea, and their symbiotic lifestyle signature.</title>
        <authorList>
            <person name="Morin E."/>
            <person name="San Clemente H."/>
            <person name="Chen E.C.H."/>
            <person name="De La Providencia I."/>
            <person name="Hainaut M."/>
            <person name="Kuo A."/>
            <person name="Kohler A."/>
            <person name="Murat C."/>
            <person name="Tang N."/>
            <person name="Roy S."/>
            <person name="Loubradou J."/>
            <person name="Henrissat B."/>
            <person name="Grigoriev I.V."/>
            <person name="Corradi N."/>
            <person name="Roux C."/>
            <person name="Martin F.M."/>
        </authorList>
    </citation>
    <scope>NUCLEOTIDE SEQUENCE [LARGE SCALE GENOMIC DNA]</scope>
    <source>
        <strain evidence="3 4">DAOM 194757</strain>
    </source>
</reference>
<comment type="similarity">
    <text evidence="1">Belongs to the ribonucleoside diphosphate reductase large chain family.</text>
</comment>
<dbReference type="Gene3D" id="3.20.70.20">
    <property type="match status" value="2"/>
</dbReference>
<feature type="domain" description="Ribonucleotide reductase large subunit C-terminal" evidence="2">
    <location>
        <begin position="188"/>
        <end position="445"/>
    </location>
</feature>
<evidence type="ECO:0000313" key="4">
    <source>
        <dbReference type="Proteomes" id="UP000266673"/>
    </source>
</evidence>
<dbReference type="SUPFAM" id="SSF51998">
    <property type="entry name" value="PFL-like glycyl radical enzymes"/>
    <property type="match status" value="1"/>
</dbReference>
<dbReference type="UniPathway" id="UPA00326"/>
<dbReference type="GO" id="GO:0005524">
    <property type="term" value="F:ATP binding"/>
    <property type="evidence" value="ECO:0007669"/>
    <property type="project" value="TreeGrafter"/>
</dbReference>
<accession>A0A397VZE2</accession>
<dbReference type="GO" id="GO:0004748">
    <property type="term" value="F:ribonucleoside-diphosphate reductase activity, thioredoxin disulfide as acceptor"/>
    <property type="evidence" value="ECO:0007669"/>
    <property type="project" value="TreeGrafter"/>
</dbReference>
<dbReference type="Proteomes" id="UP000266673">
    <property type="component" value="Unassembled WGS sequence"/>
</dbReference>
<evidence type="ECO:0000259" key="2">
    <source>
        <dbReference type="Pfam" id="PF02867"/>
    </source>
</evidence>
<dbReference type="SUPFAM" id="SSF48168">
    <property type="entry name" value="R1 subunit of ribonucleotide reductase, N-terminal domain"/>
    <property type="match status" value="1"/>
</dbReference>
<dbReference type="OrthoDB" id="3000483at2759"/>
<keyword evidence="4" id="KW-1185">Reference proteome</keyword>
<dbReference type="AlphaFoldDB" id="A0A397VZE2"/>
<proteinExistence type="inferred from homology"/>
<organism evidence="3 4">
    <name type="scientific">Gigaspora rosea</name>
    <dbReference type="NCBI Taxonomy" id="44941"/>
    <lineage>
        <taxon>Eukaryota</taxon>
        <taxon>Fungi</taxon>
        <taxon>Fungi incertae sedis</taxon>
        <taxon>Mucoromycota</taxon>
        <taxon>Glomeromycotina</taxon>
        <taxon>Glomeromycetes</taxon>
        <taxon>Diversisporales</taxon>
        <taxon>Gigasporaceae</taxon>
        <taxon>Gigaspora</taxon>
    </lineage>
</organism>
<sequence length="686" mass="78426">MSEFIEGYLKDLLRGLRFTQTDLNGYITSAQSGLVDTSDEREVIEYLAREAQFRINVYYDFYILAGRILVKHQLNQIPSKFSEHIRLLYCNYREVAEGVREHVPVIDEKYHSLVRNNREFFDSLEKFFKLTCGNKVDCVQYMLLRIALQLYSDNFSMLKECYRMMTEIKVSMATPIRANSCMPKNPLASCFITCIKDDSIDGIFKTLHDVAMISKNDGGIGVDITDIRPSGDCIKVSGGISSGVGMMLRVFNETMKYVDQGGNKCRGAMMVNMAIWHLDISDFLRIRHHSRVAELRAANLHHCITIPDIFMRRVHANGDWTMFSPRDAEILLGKKLNGLYSDEFETGYLKCERLKNRKTIKARVLLFEICRMQCETGEPFLFFIDGANEKSNQKNLGSIMTLNLCTEIIERSNGMSVCNLRAVILLTHVRKKEFDFVELQRSVRLLDDEAACDLNKRIFAMIYYAALEESCDLAMVNGPYDGYSGSPVSKGILHCDSWGVELDKQLDWASLRNRIKRYGIRNSLLVGPMPTASTSQCVKMGFSEGLFPDESNITLCETTSEGLIRQIQENRGGVQNIESFPEDMMRVYRTTFEYDYDVIIDQAIDCAPYIDQSQSMNNYVASENPDAMIKQLFNSHQRAWGGGLKRLYYMKSMSVSRPLNLKVDDMQRYASRKICNEEGQCDSCAV</sequence>
<evidence type="ECO:0000256" key="1">
    <source>
        <dbReference type="ARBA" id="ARBA00010406"/>
    </source>
</evidence>
<dbReference type="GO" id="GO:0009263">
    <property type="term" value="P:deoxyribonucleotide biosynthetic process"/>
    <property type="evidence" value="ECO:0007669"/>
    <property type="project" value="TreeGrafter"/>
</dbReference>
<dbReference type="PANTHER" id="PTHR11573:SF28">
    <property type="entry name" value="RIBONUCLEOSIDE-DIPHOSPHATE REDUCTASE"/>
    <property type="match status" value="1"/>
</dbReference>
<name>A0A397VZE2_9GLOM</name>
<dbReference type="PRINTS" id="PR01183">
    <property type="entry name" value="RIBORDTASEM1"/>
</dbReference>
<gene>
    <name evidence="3" type="ORF">C2G38_2267749</name>
</gene>
<dbReference type="InterPro" id="IPR000788">
    <property type="entry name" value="RNR_lg_C"/>
</dbReference>
<feature type="domain" description="Ribonucleotide reductase large subunit C-terminal" evidence="2">
    <location>
        <begin position="447"/>
        <end position="650"/>
    </location>
</feature>
<dbReference type="GO" id="GO:0005971">
    <property type="term" value="C:ribonucleoside-diphosphate reductase complex"/>
    <property type="evidence" value="ECO:0007669"/>
    <property type="project" value="TreeGrafter"/>
</dbReference>
<dbReference type="InterPro" id="IPR039718">
    <property type="entry name" value="Rrm1"/>
</dbReference>